<gene>
    <name evidence="2" type="ORF">H9800_04590</name>
</gene>
<dbReference type="AlphaFoldDB" id="A0A9D2H591"/>
<sequence>MMKNLGTMLMIAAVGIAGYVLGAQAGRSRYEEISGVAKKVWDDPKVKKARKRTSKKVEKAAESAARKLGL</sequence>
<reference evidence="2" key="2">
    <citation type="submission" date="2021-04" db="EMBL/GenBank/DDBJ databases">
        <authorList>
            <person name="Gilroy R."/>
        </authorList>
    </citation>
    <scope>NUCLEOTIDE SEQUENCE</scope>
    <source>
        <strain evidence="2">ChiHjej8B7-3636</strain>
    </source>
</reference>
<proteinExistence type="predicted"/>
<name>A0A9D2H591_9MICO</name>
<comment type="caution">
    <text evidence="2">The sequence shown here is derived from an EMBL/GenBank/DDBJ whole genome shotgun (WGS) entry which is preliminary data.</text>
</comment>
<dbReference type="EMBL" id="DXAM01000061">
    <property type="protein sequence ID" value="HJA04119.1"/>
    <property type="molecule type" value="Genomic_DNA"/>
</dbReference>
<dbReference type="Proteomes" id="UP000824220">
    <property type="component" value="Unassembled WGS sequence"/>
</dbReference>
<evidence type="ECO:0000313" key="2">
    <source>
        <dbReference type="EMBL" id="HJA04119.1"/>
    </source>
</evidence>
<reference evidence="2" key="1">
    <citation type="journal article" date="2021" name="PeerJ">
        <title>Extensive microbial diversity within the chicken gut microbiome revealed by metagenomics and culture.</title>
        <authorList>
            <person name="Gilroy R."/>
            <person name="Ravi A."/>
            <person name="Getino M."/>
            <person name="Pursley I."/>
            <person name="Horton D.L."/>
            <person name="Alikhan N.F."/>
            <person name="Baker D."/>
            <person name="Gharbi K."/>
            <person name="Hall N."/>
            <person name="Watson M."/>
            <person name="Adriaenssens E.M."/>
            <person name="Foster-Nyarko E."/>
            <person name="Jarju S."/>
            <person name="Secka A."/>
            <person name="Antonio M."/>
            <person name="Oren A."/>
            <person name="Chaudhuri R.R."/>
            <person name="La Ragione R."/>
            <person name="Hildebrand F."/>
            <person name="Pallen M.J."/>
        </authorList>
    </citation>
    <scope>NUCLEOTIDE SEQUENCE</scope>
    <source>
        <strain evidence="2">ChiHjej8B7-3636</strain>
    </source>
</reference>
<feature type="region of interest" description="Disordered" evidence="1">
    <location>
        <begin position="50"/>
        <end position="70"/>
    </location>
</feature>
<evidence type="ECO:0008006" key="4">
    <source>
        <dbReference type="Google" id="ProtNLM"/>
    </source>
</evidence>
<evidence type="ECO:0000313" key="3">
    <source>
        <dbReference type="Proteomes" id="UP000824220"/>
    </source>
</evidence>
<evidence type="ECO:0000256" key="1">
    <source>
        <dbReference type="SAM" id="MobiDB-lite"/>
    </source>
</evidence>
<organism evidence="2 3">
    <name type="scientific">Candidatus Microbacterium stercoravium</name>
    <dbReference type="NCBI Taxonomy" id="2838697"/>
    <lineage>
        <taxon>Bacteria</taxon>
        <taxon>Bacillati</taxon>
        <taxon>Actinomycetota</taxon>
        <taxon>Actinomycetes</taxon>
        <taxon>Micrococcales</taxon>
        <taxon>Microbacteriaceae</taxon>
        <taxon>Microbacterium</taxon>
    </lineage>
</organism>
<protein>
    <recommendedName>
        <fullName evidence="4">YtxH domain-containing protein</fullName>
    </recommendedName>
</protein>
<feature type="compositionally biased region" description="Basic and acidic residues" evidence="1">
    <location>
        <begin position="55"/>
        <end position="70"/>
    </location>
</feature>
<accession>A0A9D2H591</accession>